<reference evidence="3 4" key="1">
    <citation type="submission" date="2020-08" db="EMBL/GenBank/DDBJ databases">
        <title>Functional genomics of gut bacteria from endangered species of beetles.</title>
        <authorList>
            <person name="Carlos-Shanley C."/>
        </authorList>
    </citation>
    <scope>NUCLEOTIDE SEQUENCE [LARGE SCALE GENOMIC DNA]</scope>
    <source>
        <strain evidence="3 4">S00198</strain>
    </source>
</reference>
<protein>
    <submittedName>
        <fullName evidence="3">Glycosyltransferase involved in cell wall biosynthesis/LmbE family N-acetylglucosaminyl deacetylase</fullName>
    </submittedName>
</protein>
<organism evidence="3 4">
    <name type="scientific">Acidovorax soli</name>
    <dbReference type="NCBI Taxonomy" id="592050"/>
    <lineage>
        <taxon>Bacteria</taxon>
        <taxon>Pseudomonadati</taxon>
        <taxon>Pseudomonadota</taxon>
        <taxon>Betaproteobacteria</taxon>
        <taxon>Burkholderiales</taxon>
        <taxon>Comamonadaceae</taxon>
        <taxon>Acidovorax</taxon>
    </lineage>
</organism>
<evidence type="ECO:0000259" key="2">
    <source>
        <dbReference type="Pfam" id="PF00535"/>
    </source>
</evidence>
<evidence type="ECO:0000256" key="1">
    <source>
        <dbReference type="SAM" id="Coils"/>
    </source>
</evidence>
<dbReference type="Gene3D" id="3.40.50.10320">
    <property type="entry name" value="LmbE-like"/>
    <property type="match status" value="1"/>
</dbReference>
<dbReference type="InterPro" id="IPR050834">
    <property type="entry name" value="Glycosyltransf_2"/>
</dbReference>
<dbReference type="InterPro" id="IPR003737">
    <property type="entry name" value="GlcNAc_PI_deacetylase-related"/>
</dbReference>
<feature type="domain" description="Glycosyltransferase 2-like" evidence="2">
    <location>
        <begin position="257"/>
        <end position="360"/>
    </location>
</feature>
<sequence length="1290" mass="141471">MHPSEAEIIPYHASPVPPAPGGVLVLAPHPDDEVFGCGGTIAGHVQAGHPVHVVLLTAGGHGEEDAGQGYAATRLSESANAARVLGLPPPQCWGLPDREITYGEALVHRIIQAISETGADVVYAPSPWELHPDHRATALCALEAVRRLEGVSLHLYEVSAPLRPNRLLDITPVWALKQRAMQVFASQEKKLPYASFISALNRFRALTLFPAAEYAEAFESYTSAELRAGGPLLIEGEKQRLLGRGVAVLPQDMPLVSVIIRTMGRPTLAKALGSVALQTYPHLDIVLVDAAGDGLPGSQWAGGPVPVSLVSQGKKLNRALAANAGMAAAKGEYLIFLDDDDWFYPDHIAKLVLAVRQSSTVRAVHTAVECVDAQSEPVGEIFQFPYASGELRYGNFMPIHSVLFHRGLVGAGGAAFDERFDLYEDWDFWLQVESRTPFQFVPGVSAAYRIHAGAGEGVQADRQRAADATAQLYAKWQVLQSKQTFEELVTRSLSRRSVLSQLAERNKDVQRLSQDLVDQQQRALAAQQAADKARQDAHHLGEAHELACAARDVVQQERDATIVELHAVVRERDLANQHGANVLTLYTDAQAHIGSLETSAAALGAEIALARNHAHNLQTMLDATQHQLRLVTGSRSWKITRPLRLVVRLPRYARSVVAAYSVARGRGVGLSHLVKRTVSVLRTQGVQGVRQRLRRMLHGSGHELEALDTGAPAMDDVGGAAPRGYAEWVAKYDTMDPVKLSRLVAEAAELPRKALVSIIMPVYNPDPQDVGRAIASVKNQVYPHWELCICDDASTKAGTRALLEAAAAEEPRIRLAFHEKNQHISAATNTAIALAKGQYIALLDHDDELTPHALLRAMQAFARNPQGKVLYSDEDKIDQAGRRFDPYFKPDFNLGLLRSHNYMCHFAVYDAEFMRQLGGPRVGFEGAQDYDLALRAIDSVDAAAVLHVPQILYHWRTATGSTASGHGNKSYAFEAGRRALQEHLQRRGLQGEVLEAPEASGMYRVRWGIPANPPLVSIVIPTRNGEKILRQCLDSLVQTRYPNYEIIVMDNGSDEPASLQLLAERTASGQIRVLRDDGPFNFSAINNRAVHEATRGEFVLLMNNDIEATHPEWLDEMVGPALEPGVGCVGARLWYPDGRIQHAGVVLVCGVAGHAHKLLARGQHGYMGRAVLAQDFVAVTAACLLLRKSIYEEVNGLDETLAVAFNDVDFCLRVREAGYRNHWTPYAELIHHESVSRGYEDTPEKQKRFNSEVKILQTRWPALLANDPCYNPNLTIDAEDFSLAWPPRVS</sequence>
<name>A0A7X0PEP1_9BURK</name>
<feature type="domain" description="Glycosyltransferase 2-like" evidence="2">
    <location>
        <begin position="1017"/>
        <end position="1138"/>
    </location>
</feature>
<dbReference type="Proteomes" id="UP000575083">
    <property type="component" value="Unassembled WGS sequence"/>
</dbReference>
<dbReference type="Gene3D" id="3.90.550.10">
    <property type="entry name" value="Spore Coat Polysaccharide Biosynthesis Protein SpsA, Chain A"/>
    <property type="match status" value="3"/>
</dbReference>
<dbReference type="GO" id="GO:0016740">
    <property type="term" value="F:transferase activity"/>
    <property type="evidence" value="ECO:0007669"/>
    <property type="project" value="UniProtKB-KW"/>
</dbReference>
<evidence type="ECO:0000313" key="4">
    <source>
        <dbReference type="Proteomes" id="UP000575083"/>
    </source>
</evidence>
<feature type="coiled-coil region" evidence="1">
    <location>
        <begin position="499"/>
        <end position="536"/>
    </location>
</feature>
<dbReference type="InterPro" id="IPR029044">
    <property type="entry name" value="Nucleotide-diphossugar_trans"/>
</dbReference>
<accession>A0A7X0PEP1</accession>
<dbReference type="PANTHER" id="PTHR43685">
    <property type="entry name" value="GLYCOSYLTRANSFERASE"/>
    <property type="match status" value="1"/>
</dbReference>
<evidence type="ECO:0000313" key="3">
    <source>
        <dbReference type="EMBL" id="MBB6560568.1"/>
    </source>
</evidence>
<feature type="domain" description="Glycosyltransferase 2-like" evidence="2">
    <location>
        <begin position="757"/>
        <end position="916"/>
    </location>
</feature>
<dbReference type="InterPro" id="IPR001173">
    <property type="entry name" value="Glyco_trans_2-like"/>
</dbReference>
<dbReference type="SUPFAM" id="SSF102588">
    <property type="entry name" value="LmbE-like"/>
    <property type="match status" value="1"/>
</dbReference>
<dbReference type="Pfam" id="PF00535">
    <property type="entry name" value="Glycos_transf_2"/>
    <property type="match status" value="3"/>
</dbReference>
<gene>
    <name evidence="3" type="ORF">HNP48_003244</name>
</gene>
<dbReference type="PANTHER" id="PTHR43685:SF2">
    <property type="entry name" value="GLYCOSYLTRANSFERASE 2-LIKE DOMAIN-CONTAINING PROTEIN"/>
    <property type="match status" value="1"/>
</dbReference>
<dbReference type="EMBL" id="JACHLK010000006">
    <property type="protein sequence ID" value="MBB6560568.1"/>
    <property type="molecule type" value="Genomic_DNA"/>
</dbReference>
<keyword evidence="4" id="KW-1185">Reference proteome</keyword>
<comment type="caution">
    <text evidence="3">The sequence shown here is derived from an EMBL/GenBank/DDBJ whole genome shotgun (WGS) entry which is preliminary data.</text>
</comment>
<keyword evidence="1" id="KW-0175">Coiled coil</keyword>
<dbReference type="CDD" id="cd04184">
    <property type="entry name" value="GT2_RfbC_Mx_like"/>
    <property type="match status" value="1"/>
</dbReference>
<keyword evidence="3" id="KW-0808">Transferase</keyword>
<dbReference type="RefSeq" id="WP_184858740.1">
    <property type="nucleotide sequence ID" value="NZ_JACHLK010000006.1"/>
</dbReference>
<dbReference type="SUPFAM" id="SSF53448">
    <property type="entry name" value="Nucleotide-diphospho-sugar transferases"/>
    <property type="match status" value="3"/>
</dbReference>
<dbReference type="InterPro" id="IPR024078">
    <property type="entry name" value="LmbE-like_dom_sf"/>
</dbReference>
<dbReference type="CDD" id="cd04186">
    <property type="entry name" value="GT_2_like_c"/>
    <property type="match status" value="1"/>
</dbReference>
<dbReference type="Pfam" id="PF02585">
    <property type="entry name" value="PIG-L"/>
    <property type="match status" value="1"/>
</dbReference>
<proteinExistence type="predicted"/>